<feature type="non-terminal residue" evidence="1">
    <location>
        <position position="1"/>
    </location>
</feature>
<proteinExistence type="predicted"/>
<protein>
    <submittedName>
        <fullName evidence="1">Uncharacterized protein</fullName>
    </submittedName>
</protein>
<gene>
    <name evidence="1" type="ORF">METZ01_LOCUS99111</name>
</gene>
<sequence length="43" mass="4725">VEGAYVGFLQGFDDVLFQRLYLPGRACGHDYEVVGEVGYGSKI</sequence>
<dbReference type="AlphaFoldDB" id="A0A381W2Z3"/>
<evidence type="ECO:0000313" key="1">
    <source>
        <dbReference type="EMBL" id="SVA46257.1"/>
    </source>
</evidence>
<dbReference type="EMBL" id="UINC01010399">
    <property type="protein sequence ID" value="SVA46257.1"/>
    <property type="molecule type" value="Genomic_DNA"/>
</dbReference>
<accession>A0A381W2Z3</accession>
<name>A0A381W2Z3_9ZZZZ</name>
<organism evidence="1">
    <name type="scientific">marine metagenome</name>
    <dbReference type="NCBI Taxonomy" id="408172"/>
    <lineage>
        <taxon>unclassified sequences</taxon>
        <taxon>metagenomes</taxon>
        <taxon>ecological metagenomes</taxon>
    </lineage>
</organism>
<reference evidence="1" key="1">
    <citation type="submission" date="2018-05" db="EMBL/GenBank/DDBJ databases">
        <authorList>
            <person name="Lanie J.A."/>
            <person name="Ng W.-L."/>
            <person name="Kazmierczak K.M."/>
            <person name="Andrzejewski T.M."/>
            <person name="Davidsen T.M."/>
            <person name="Wayne K.J."/>
            <person name="Tettelin H."/>
            <person name="Glass J.I."/>
            <person name="Rusch D."/>
            <person name="Podicherti R."/>
            <person name="Tsui H.-C.T."/>
            <person name="Winkler M.E."/>
        </authorList>
    </citation>
    <scope>NUCLEOTIDE SEQUENCE</scope>
</reference>